<feature type="non-terminal residue" evidence="1">
    <location>
        <position position="162"/>
    </location>
</feature>
<dbReference type="AlphaFoldDB" id="A0A9P9G2R1"/>
<organism evidence="1 2">
    <name type="scientific">Fusarium solani</name>
    <name type="common">Filamentous fungus</name>
    <dbReference type="NCBI Taxonomy" id="169388"/>
    <lineage>
        <taxon>Eukaryota</taxon>
        <taxon>Fungi</taxon>
        <taxon>Dikarya</taxon>
        <taxon>Ascomycota</taxon>
        <taxon>Pezizomycotina</taxon>
        <taxon>Sordariomycetes</taxon>
        <taxon>Hypocreomycetidae</taxon>
        <taxon>Hypocreales</taxon>
        <taxon>Nectriaceae</taxon>
        <taxon>Fusarium</taxon>
        <taxon>Fusarium solani species complex</taxon>
    </lineage>
</organism>
<reference evidence="1" key="1">
    <citation type="journal article" date="2021" name="Nat. Commun.">
        <title>Genetic determinants of endophytism in the Arabidopsis root mycobiome.</title>
        <authorList>
            <person name="Mesny F."/>
            <person name="Miyauchi S."/>
            <person name="Thiergart T."/>
            <person name="Pickel B."/>
            <person name="Atanasova L."/>
            <person name="Karlsson M."/>
            <person name="Huettel B."/>
            <person name="Barry K.W."/>
            <person name="Haridas S."/>
            <person name="Chen C."/>
            <person name="Bauer D."/>
            <person name="Andreopoulos W."/>
            <person name="Pangilinan J."/>
            <person name="LaButti K."/>
            <person name="Riley R."/>
            <person name="Lipzen A."/>
            <person name="Clum A."/>
            <person name="Drula E."/>
            <person name="Henrissat B."/>
            <person name="Kohler A."/>
            <person name="Grigoriev I.V."/>
            <person name="Martin F.M."/>
            <person name="Hacquard S."/>
        </authorList>
    </citation>
    <scope>NUCLEOTIDE SEQUENCE</scope>
    <source>
        <strain evidence="1">FSSC 5 MPI-SDFR-AT-0091</strain>
    </source>
</reference>
<dbReference type="EMBL" id="JAGTJS010000038">
    <property type="protein sequence ID" value="KAH7230349.1"/>
    <property type="molecule type" value="Genomic_DNA"/>
</dbReference>
<sequence length="162" mass="18152">DPSSSFRQWKGFLADQPIQPLSLSKSSEALTHPGQPDLSLSRQWDIGSIWFGEKGLQVIQSPNDFRLSLLPSAGLNVSKDEVIQPHGLDLARTRHIKLGTFSAHSVRFSAFVFFPNAAKDMTSSTRNALSLERQKDLYDHVIIPAAFEAVFNPFRQELPRAY</sequence>
<feature type="non-terminal residue" evidence="1">
    <location>
        <position position="1"/>
    </location>
</feature>
<dbReference type="Proteomes" id="UP000736672">
    <property type="component" value="Unassembled WGS sequence"/>
</dbReference>
<proteinExistence type="predicted"/>
<evidence type="ECO:0000313" key="1">
    <source>
        <dbReference type="EMBL" id="KAH7230349.1"/>
    </source>
</evidence>
<keyword evidence="2" id="KW-1185">Reference proteome</keyword>
<name>A0A9P9G2R1_FUSSL</name>
<evidence type="ECO:0000313" key="2">
    <source>
        <dbReference type="Proteomes" id="UP000736672"/>
    </source>
</evidence>
<dbReference type="OrthoDB" id="5070004at2759"/>
<comment type="caution">
    <text evidence="1">The sequence shown here is derived from an EMBL/GenBank/DDBJ whole genome shotgun (WGS) entry which is preliminary data.</text>
</comment>
<protein>
    <submittedName>
        <fullName evidence="1">Uncharacterized protein</fullName>
    </submittedName>
</protein>
<gene>
    <name evidence="1" type="ORF">B0J15DRAFT_358626</name>
</gene>
<accession>A0A9P9G2R1</accession>